<comment type="caution">
    <text evidence="1">The sequence shown here is derived from an EMBL/GenBank/DDBJ whole genome shotgun (WGS) entry which is preliminary data.</text>
</comment>
<reference evidence="1 2" key="1">
    <citation type="submission" date="2018-06" db="EMBL/GenBank/DDBJ databases">
        <authorList>
            <consortium name="Pathogen Informatics"/>
            <person name="Doyle S."/>
        </authorList>
    </citation>
    <scope>NUCLEOTIDE SEQUENCE [LARGE SCALE GENOMIC DNA]</scope>
    <source>
        <strain evidence="1 2">NCTC9177</strain>
    </source>
</reference>
<proteinExistence type="predicted"/>
<accession>A0A7H4MJB0</accession>
<protein>
    <submittedName>
        <fullName evidence="1">Uncharacterized protein</fullName>
    </submittedName>
</protein>
<organism evidence="1 2">
    <name type="scientific">Klebsiella variicola</name>
    <dbReference type="NCBI Taxonomy" id="244366"/>
    <lineage>
        <taxon>Bacteria</taxon>
        <taxon>Pseudomonadati</taxon>
        <taxon>Pseudomonadota</taxon>
        <taxon>Gammaproteobacteria</taxon>
        <taxon>Enterobacterales</taxon>
        <taxon>Enterobacteriaceae</taxon>
        <taxon>Klebsiella/Raoultella group</taxon>
        <taxon>Klebsiella</taxon>
        <taxon>Klebsiella pneumoniae complex</taxon>
    </lineage>
</organism>
<sequence>MIFSPQRPMIFSPAATLPVMLTIATLWIASQLLTNVSPRPSTRLKTPFGNPTWMDDLGKGDGIIGRKFAWA</sequence>
<dbReference type="EMBL" id="UGKR01000003">
    <property type="protein sequence ID" value="STS90410.1"/>
    <property type="molecule type" value="Genomic_DNA"/>
</dbReference>
<dbReference type="Proteomes" id="UP000254545">
    <property type="component" value="Unassembled WGS sequence"/>
</dbReference>
<name>A0A7H4MJB0_KLEVA</name>
<evidence type="ECO:0000313" key="1">
    <source>
        <dbReference type="EMBL" id="STS90410.1"/>
    </source>
</evidence>
<dbReference type="AlphaFoldDB" id="A0A7H4MJB0"/>
<evidence type="ECO:0000313" key="2">
    <source>
        <dbReference type="Proteomes" id="UP000254545"/>
    </source>
</evidence>
<gene>
    <name evidence="1" type="ORF">NCTC9177_04307</name>
</gene>